<dbReference type="Proteomes" id="UP000008550">
    <property type="component" value="Chromosome"/>
</dbReference>
<dbReference type="eggNOG" id="COG0500">
    <property type="taxonomic scope" value="Bacteria"/>
</dbReference>
<dbReference type="HOGENOM" id="CLU_751786_0_0_9"/>
<evidence type="ECO:0000256" key="1">
    <source>
        <dbReference type="ARBA" id="ARBA00022679"/>
    </source>
</evidence>
<dbReference type="GO" id="GO:0016740">
    <property type="term" value="F:transferase activity"/>
    <property type="evidence" value="ECO:0007669"/>
    <property type="project" value="UniProtKB-KW"/>
</dbReference>
<dbReference type="EMBL" id="CP000930">
    <property type="protein sequence ID" value="ABZ83349.1"/>
    <property type="molecule type" value="Genomic_DNA"/>
</dbReference>
<dbReference type="eggNOG" id="COG1086">
    <property type="taxonomic scope" value="Bacteria"/>
</dbReference>
<keyword evidence="4" id="KW-1185">Reference proteome</keyword>
<feature type="domain" description="Methyltransferase" evidence="2">
    <location>
        <begin position="52"/>
        <end position="145"/>
    </location>
</feature>
<dbReference type="AlphaFoldDB" id="B0TH24"/>
<sequence length="368" mass="41266">MATINDNLQTWSNYDWSQSGDEWSAGWGGTEYLWTCTILPRILPYLPLGRTLELAPGFGRWTQFLKDVSQELILVDLTERCIDACKARFAGAKNLRYFTNDGKSLDMIEDNSLDFVFSWDSLVHVEIDVLEAYLKQLAKKLKPDGVGFIHHSNLGRYCDQNGEVLVENAAWRAGTVTAEGFEAICASVGLCCIRQELINWNGLLLNDCISVFTPQGSKFDQPNQRWKNLFFGDESRRVRKIAEHYKGVENKQVVHQAGMGEWIGRITIAAQGRPVYIWGTGKVGSAVYYLLQELGIQAAGFIDSDVRKAGQKLMDLNIAAPDEAIGLVEDIFVVIGSIAYHQEIGNRLIEMGLKSIIDFDTIPYITKP</sequence>
<name>B0TH24_HELMI</name>
<dbReference type="Pfam" id="PF13649">
    <property type="entry name" value="Methyltransf_25"/>
    <property type="match status" value="1"/>
</dbReference>
<dbReference type="KEGG" id="hmo:HM1_1227"/>
<dbReference type="SUPFAM" id="SSF53335">
    <property type="entry name" value="S-adenosyl-L-methionine-dependent methyltransferases"/>
    <property type="match status" value="1"/>
</dbReference>
<dbReference type="CDD" id="cd02440">
    <property type="entry name" value="AdoMet_MTases"/>
    <property type="match status" value="1"/>
</dbReference>
<reference evidence="3 4" key="1">
    <citation type="journal article" date="2008" name="J. Bacteriol.">
        <title>The genome of Heliobacterium modesticaldum, a phototrophic representative of the Firmicutes containing the simplest photosynthetic apparatus.</title>
        <authorList>
            <person name="Sattley W.M."/>
            <person name="Madigan M.T."/>
            <person name="Swingley W.D."/>
            <person name="Cheung P.C."/>
            <person name="Clocksin K.M."/>
            <person name="Conrad A.L."/>
            <person name="Dejesa L.C."/>
            <person name="Honchak B.M."/>
            <person name="Jung D.O."/>
            <person name="Karbach L.E."/>
            <person name="Kurdoglu A."/>
            <person name="Lahiri S."/>
            <person name="Mastrian S.D."/>
            <person name="Page L.E."/>
            <person name="Taylor H.L."/>
            <person name="Wang Z.T."/>
            <person name="Raymond J."/>
            <person name="Chen M."/>
            <person name="Blankenship R.E."/>
            <person name="Touchman J.W."/>
        </authorList>
    </citation>
    <scope>NUCLEOTIDE SEQUENCE [LARGE SCALE GENOMIC DNA]</scope>
    <source>
        <strain evidence="4">ATCC 51547 / Ice1</strain>
    </source>
</reference>
<proteinExistence type="predicted"/>
<protein>
    <recommendedName>
        <fullName evidence="2">Methyltransferase domain-containing protein</fullName>
    </recommendedName>
</protein>
<dbReference type="STRING" id="498761.HM1_1227"/>
<dbReference type="PANTHER" id="PTHR43861">
    <property type="entry name" value="TRANS-ACONITATE 2-METHYLTRANSFERASE-RELATED"/>
    <property type="match status" value="1"/>
</dbReference>
<organism evidence="3 4">
    <name type="scientific">Heliobacterium modesticaldum (strain ATCC 51547 / Ice1)</name>
    <dbReference type="NCBI Taxonomy" id="498761"/>
    <lineage>
        <taxon>Bacteria</taxon>
        <taxon>Bacillati</taxon>
        <taxon>Bacillota</taxon>
        <taxon>Clostridia</taxon>
        <taxon>Eubacteriales</taxon>
        <taxon>Heliobacteriaceae</taxon>
        <taxon>Heliomicrobium</taxon>
    </lineage>
</organism>
<dbReference type="Gene3D" id="3.40.50.720">
    <property type="entry name" value="NAD(P)-binding Rossmann-like Domain"/>
    <property type="match status" value="1"/>
</dbReference>
<evidence type="ECO:0000313" key="3">
    <source>
        <dbReference type="EMBL" id="ABZ83349.1"/>
    </source>
</evidence>
<evidence type="ECO:0000313" key="4">
    <source>
        <dbReference type="Proteomes" id="UP000008550"/>
    </source>
</evidence>
<gene>
    <name evidence="3" type="ORF">HM1_1227</name>
</gene>
<accession>B0TH24</accession>
<dbReference type="SUPFAM" id="SSF51735">
    <property type="entry name" value="NAD(P)-binding Rossmann-fold domains"/>
    <property type="match status" value="1"/>
</dbReference>
<evidence type="ECO:0000259" key="2">
    <source>
        <dbReference type="Pfam" id="PF13649"/>
    </source>
</evidence>
<keyword evidence="1" id="KW-0808">Transferase</keyword>
<dbReference type="Gene3D" id="3.40.50.150">
    <property type="entry name" value="Vaccinia Virus protein VP39"/>
    <property type="match status" value="1"/>
</dbReference>
<dbReference type="InterPro" id="IPR036291">
    <property type="entry name" value="NAD(P)-bd_dom_sf"/>
</dbReference>
<dbReference type="InterPro" id="IPR029063">
    <property type="entry name" value="SAM-dependent_MTases_sf"/>
</dbReference>
<dbReference type="InterPro" id="IPR041698">
    <property type="entry name" value="Methyltransf_25"/>
</dbReference>
<dbReference type="RefSeq" id="WP_012281881.1">
    <property type="nucleotide sequence ID" value="NC_010337.2"/>
</dbReference>